<evidence type="ECO:0000313" key="3">
    <source>
        <dbReference type="Proteomes" id="UP000823399"/>
    </source>
</evidence>
<keyword evidence="1" id="KW-1133">Transmembrane helix</keyword>
<gene>
    <name evidence="2" type="ORF">F5147DRAFT_709001</name>
</gene>
<dbReference type="GeneID" id="64700428"/>
<proteinExistence type="predicted"/>
<keyword evidence="1" id="KW-0472">Membrane</keyword>
<dbReference type="EMBL" id="JABBWM010000051">
    <property type="protein sequence ID" value="KAG2101307.1"/>
    <property type="molecule type" value="Genomic_DNA"/>
</dbReference>
<dbReference type="OrthoDB" id="10312538at2759"/>
<name>A0A9P7F1W7_9AGAM</name>
<sequence>MPWSIFQGSSRSSPICGCILGPRLVIGHVLMIFRSIAQHHAHQEPRLTQYRQSLWSFFHHACLVVIFVYPILAETIQHISYDGHVRAVWID</sequence>
<evidence type="ECO:0000256" key="1">
    <source>
        <dbReference type="SAM" id="Phobius"/>
    </source>
</evidence>
<reference evidence="2" key="1">
    <citation type="journal article" date="2020" name="New Phytol.">
        <title>Comparative genomics reveals dynamic genome evolution in host specialist ectomycorrhizal fungi.</title>
        <authorList>
            <person name="Lofgren L.A."/>
            <person name="Nguyen N.H."/>
            <person name="Vilgalys R."/>
            <person name="Ruytinx J."/>
            <person name="Liao H.L."/>
            <person name="Branco S."/>
            <person name="Kuo A."/>
            <person name="LaButti K."/>
            <person name="Lipzen A."/>
            <person name="Andreopoulos W."/>
            <person name="Pangilinan J."/>
            <person name="Riley R."/>
            <person name="Hundley H."/>
            <person name="Na H."/>
            <person name="Barry K."/>
            <person name="Grigoriev I.V."/>
            <person name="Stajich J.E."/>
            <person name="Kennedy P.G."/>
        </authorList>
    </citation>
    <scope>NUCLEOTIDE SEQUENCE</scope>
    <source>
        <strain evidence="2">FC423</strain>
    </source>
</reference>
<feature type="transmembrane region" description="Helical" evidence="1">
    <location>
        <begin position="54"/>
        <end position="72"/>
    </location>
</feature>
<protein>
    <submittedName>
        <fullName evidence="2">Uncharacterized protein</fullName>
    </submittedName>
</protein>
<organism evidence="2 3">
    <name type="scientific">Suillus discolor</name>
    <dbReference type="NCBI Taxonomy" id="1912936"/>
    <lineage>
        <taxon>Eukaryota</taxon>
        <taxon>Fungi</taxon>
        <taxon>Dikarya</taxon>
        <taxon>Basidiomycota</taxon>
        <taxon>Agaricomycotina</taxon>
        <taxon>Agaricomycetes</taxon>
        <taxon>Agaricomycetidae</taxon>
        <taxon>Boletales</taxon>
        <taxon>Suillineae</taxon>
        <taxon>Suillaceae</taxon>
        <taxon>Suillus</taxon>
    </lineage>
</organism>
<dbReference type="RefSeq" id="XP_041289785.1">
    <property type="nucleotide sequence ID" value="XM_041438169.1"/>
</dbReference>
<keyword evidence="1" id="KW-0812">Transmembrane</keyword>
<accession>A0A9P7F1W7</accession>
<dbReference type="Proteomes" id="UP000823399">
    <property type="component" value="Unassembled WGS sequence"/>
</dbReference>
<keyword evidence="3" id="KW-1185">Reference proteome</keyword>
<dbReference type="AlphaFoldDB" id="A0A9P7F1W7"/>
<evidence type="ECO:0000313" key="2">
    <source>
        <dbReference type="EMBL" id="KAG2101307.1"/>
    </source>
</evidence>
<comment type="caution">
    <text evidence="2">The sequence shown here is derived from an EMBL/GenBank/DDBJ whole genome shotgun (WGS) entry which is preliminary data.</text>
</comment>
<feature type="transmembrane region" description="Helical" evidence="1">
    <location>
        <begin position="12"/>
        <end position="33"/>
    </location>
</feature>